<dbReference type="OrthoDB" id="5397582at2"/>
<keyword evidence="1" id="KW-0732">Signal</keyword>
<proteinExistence type="predicted"/>
<accession>A0A562VNQ6</accession>
<dbReference type="EMBL" id="VLLN01000008">
    <property type="protein sequence ID" value="TWJ19540.1"/>
    <property type="molecule type" value="Genomic_DNA"/>
</dbReference>
<dbReference type="RefSeq" id="WP_145021061.1">
    <property type="nucleotide sequence ID" value="NZ_VLLN01000008.1"/>
</dbReference>
<evidence type="ECO:0000256" key="1">
    <source>
        <dbReference type="SAM" id="SignalP"/>
    </source>
</evidence>
<feature type="signal peptide" evidence="1">
    <location>
        <begin position="1"/>
        <end position="23"/>
    </location>
</feature>
<protein>
    <submittedName>
        <fullName evidence="2">Uncharacterized protein</fullName>
    </submittedName>
</protein>
<comment type="caution">
    <text evidence="2">The sequence shown here is derived from an EMBL/GenBank/DDBJ whole genome shotgun (WGS) entry which is preliminary data.</text>
</comment>
<evidence type="ECO:0000313" key="3">
    <source>
        <dbReference type="Proteomes" id="UP000319449"/>
    </source>
</evidence>
<keyword evidence="3" id="KW-1185">Reference proteome</keyword>
<feature type="chain" id="PRO_5021900045" evidence="1">
    <location>
        <begin position="24"/>
        <end position="103"/>
    </location>
</feature>
<reference evidence="2 3" key="1">
    <citation type="submission" date="2019-07" db="EMBL/GenBank/DDBJ databases">
        <title>Genomic Encyclopedia of Archaeal and Bacterial Type Strains, Phase II (KMG-II): from individual species to whole genera.</title>
        <authorList>
            <person name="Goeker M."/>
        </authorList>
    </citation>
    <scope>NUCLEOTIDE SEQUENCE [LARGE SCALE GENOMIC DNA]</scope>
    <source>
        <strain evidence="2 3">ATCC BAA-1139</strain>
    </source>
</reference>
<sequence>MRLLLGTVIAVWFLIALSSAVQAGSVYLKDGGIVECESFRRKGDQIIVKVNRDVVVEFGSEEIDLKKTLQAKKLKSGRHIQQRSGLRCRPLSSSVHLFPAARL</sequence>
<dbReference type="Proteomes" id="UP000319449">
    <property type="component" value="Unassembled WGS sequence"/>
</dbReference>
<gene>
    <name evidence="2" type="ORF">JN12_01657</name>
</gene>
<organism evidence="2 3">
    <name type="scientific">Geobacter argillaceus</name>
    <dbReference type="NCBI Taxonomy" id="345631"/>
    <lineage>
        <taxon>Bacteria</taxon>
        <taxon>Pseudomonadati</taxon>
        <taxon>Thermodesulfobacteriota</taxon>
        <taxon>Desulfuromonadia</taxon>
        <taxon>Geobacterales</taxon>
        <taxon>Geobacteraceae</taxon>
        <taxon>Geobacter</taxon>
    </lineage>
</organism>
<dbReference type="AlphaFoldDB" id="A0A562VNQ6"/>
<name>A0A562VNQ6_9BACT</name>
<evidence type="ECO:0000313" key="2">
    <source>
        <dbReference type="EMBL" id="TWJ19540.1"/>
    </source>
</evidence>